<dbReference type="Gene3D" id="3.30.450.40">
    <property type="match status" value="1"/>
</dbReference>
<dbReference type="SMART" id="SM01012">
    <property type="entry name" value="ANTAR"/>
    <property type="match status" value="1"/>
</dbReference>
<dbReference type="AlphaFoldDB" id="A0A9X4RCT1"/>
<keyword evidence="1" id="KW-0808">Transferase</keyword>
<dbReference type="InterPro" id="IPR011006">
    <property type="entry name" value="CheY-like_superfamily"/>
</dbReference>
<dbReference type="Pfam" id="PF03861">
    <property type="entry name" value="ANTAR"/>
    <property type="match status" value="1"/>
</dbReference>
<sequence length="254" mass="27646">MGKTMSENDRESRVVRALVAMADTLVDDYDVADLLHQLVRHCVELLDVGAAGLVFADQRGGLQVLAASSERTRLLELFQLQSNEGPCLECFRSGEPVLIADLSELAERWPSFVPEAIGEGFASVHAVPLRLRKQTIGALNLFGTQPGSLNEQDLAIARALADTATIGILQERAIARSEILTEQLQTALNSRITIEQAKGVLASAGNLDMEQAFETLRGHARRHSSRLSDIAHRIVTGDLDPAELLHTARTRPPT</sequence>
<dbReference type="GO" id="GO:0016301">
    <property type="term" value="F:kinase activity"/>
    <property type="evidence" value="ECO:0007669"/>
    <property type="project" value="UniProtKB-KW"/>
</dbReference>
<keyword evidence="7" id="KW-1185">Reference proteome</keyword>
<dbReference type="GO" id="GO:0003723">
    <property type="term" value="F:RNA binding"/>
    <property type="evidence" value="ECO:0007669"/>
    <property type="project" value="InterPro"/>
</dbReference>
<name>A0A9X4RCT1_9ACTN</name>
<gene>
    <name evidence="6" type="ORF">NVS88_04755</name>
</gene>
<dbReference type="SUPFAM" id="SSF52172">
    <property type="entry name" value="CheY-like"/>
    <property type="match status" value="1"/>
</dbReference>
<dbReference type="EMBL" id="JANRHA010000002">
    <property type="protein sequence ID" value="MDG3013864.1"/>
    <property type="molecule type" value="Genomic_DNA"/>
</dbReference>
<dbReference type="InterPro" id="IPR029016">
    <property type="entry name" value="GAF-like_dom_sf"/>
</dbReference>
<dbReference type="Proteomes" id="UP001152755">
    <property type="component" value="Unassembled WGS sequence"/>
</dbReference>
<keyword evidence="2" id="KW-0418">Kinase</keyword>
<evidence type="ECO:0000256" key="1">
    <source>
        <dbReference type="ARBA" id="ARBA00022679"/>
    </source>
</evidence>
<comment type="caution">
    <text evidence="6">The sequence shown here is derived from an EMBL/GenBank/DDBJ whole genome shotgun (WGS) entry which is preliminary data.</text>
</comment>
<dbReference type="RefSeq" id="WP_277832794.1">
    <property type="nucleotide sequence ID" value="NZ_JAAIVF010000003.1"/>
</dbReference>
<dbReference type="Pfam" id="PF13185">
    <property type="entry name" value="GAF_2"/>
    <property type="match status" value="1"/>
</dbReference>
<evidence type="ECO:0000313" key="6">
    <source>
        <dbReference type="EMBL" id="MDG3013864.1"/>
    </source>
</evidence>
<accession>A0A9X4RCT1</accession>
<reference evidence="6" key="1">
    <citation type="submission" date="2022-08" db="EMBL/GenBank/DDBJ databases">
        <title>Genome analysis of Corynebacteriales strain.</title>
        <authorList>
            <person name="Lee S.D."/>
        </authorList>
    </citation>
    <scope>NUCLEOTIDE SEQUENCE</scope>
    <source>
        <strain evidence="6">D3-21</strain>
    </source>
</reference>
<keyword evidence="3" id="KW-0805">Transcription regulation</keyword>
<feature type="domain" description="ANTAR" evidence="5">
    <location>
        <begin position="174"/>
        <end position="235"/>
    </location>
</feature>
<dbReference type="InterPro" id="IPR036388">
    <property type="entry name" value="WH-like_DNA-bd_sf"/>
</dbReference>
<evidence type="ECO:0000313" key="7">
    <source>
        <dbReference type="Proteomes" id="UP001152755"/>
    </source>
</evidence>
<dbReference type="SUPFAM" id="SSF55781">
    <property type="entry name" value="GAF domain-like"/>
    <property type="match status" value="1"/>
</dbReference>
<keyword evidence="4" id="KW-0804">Transcription</keyword>
<dbReference type="InterPro" id="IPR012074">
    <property type="entry name" value="GAF_ANTAR"/>
</dbReference>
<dbReference type="PIRSF" id="PIRSF036625">
    <property type="entry name" value="GAF_ANTAR"/>
    <property type="match status" value="1"/>
</dbReference>
<evidence type="ECO:0000259" key="5">
    <source>
        <dbReference type="PROSITE" id="PS50921"/>
    </source>
</evidence>
<evidence type="ECO:0000256" key="2">
    <source>
        <dbReference type="ARBA" id="ARBA00022777"/>
    </source>
</evidence>
<evidence type="ECO:0000256" key="4">
    <source>
        <dbReference type="ARBA" id="ARBA00023163"/>
    </source>
</evidence>
<dbReference type="PROSITE" id="PS50921">
    <property type="entry name" value="ANTAR"/>
    <property type="match status" value="1"/>
</dbReference>
<dbReference type="SMART" id="SM00065">
    <property type="entry name" value="GAF"/>
    <property type="match status" value="1"/>
</dbReference>
<evidence type="ECO:0000256" key="3">
    <source>
        <dbReference type="ARBA" id="ARBA00023015"/>
    </source>
</evidence>
<dbReference type="InterPro" id="IPR003018">
    <property type="entry name" value="GAF"/>
</dbReference>
<proteinExistence type="predicted"/>
<dbReference type="InterPro" id="IPR005561">
    <property type="entry name" value="ANTAR"/>
</dbReference>
<dbReference type="Gene3D" id="1.10.10.10">
    <property type="entry name" value="Winged helix-like DNA-binding domain superfamily/Winged helix DNA-binding domain"/>
    <property type="match status" value="1"/>
</dbReference>
<organism evidence="6 7">
    <name type="scientific">Speluncibacter jeojiensis</name>
    <dbReference type="NCBI Taxonomy" id="2710754"/>
    <lineage>
        <taxon>Bacteria</taxon>
        <taxon>Bacillati</taxon>
        <taxon>Actinomycetota</taxon>
        <taxon>Actinomycetes</taxon>
        <taxon>Mycobacteriales</taxon>
        <taxon>Speluncibacteraceae</taxon>
        <taxon>Speluncibacter</taxon>
    </lineage>
</organism>
<protein>
    <submittedName>
        <fullName evidence="6">GAF and ANTAR domain-containing protein</fullName>
    </submittedName>
</protein>